<evidence type="ECO:0008006" key="3">
    <source>
        <dbReference type="Google" id="ProtNLM"/>
    </source>
</evidence>
<name>A0ABS7UH02_9ACTN</name>
<sequence>MSDLDSDLPFRGEIHLHRHRRVNHGLGVTRRPGLSRRQEHMRDLRAYLLVVPPSARFTHLTGAALLGWQLPKLPEQIPVFVAVDRNDRRPRRPGLLCSRINPSAERHRRRRHGLPIDDPLEILLRAARDLSLLDMVVLVDSARRKGDVDPARMEALLDSRRPGVVMLREAWRRSSGQSESAGESLLQQFHHVLEIPFEPQSEICDREGRVVARADLLITGTRFLHEYDGAYHRSGPQHRNDLRRERDLASTSYVRKGYVLDDLLNHPAAVMQEMDQALGRVPDLRRLRRWKRLVDNSLYSEAGRERVLNRWRRSGAIVDWSGSA</sequence>
<reference evidence="1 2" key="1">
    <citation type="submission" date="2021-09" db="EMBL/GenBank/DDBJ databases">
        <title>Whole genome sequence of Nocardioides sp. GBK3QG-3.</title>
        <authorList>
            <person name="Tuo L."/>
        </authorList>
    </citation>
    <scope>NUCLEOTIDE SEQUENCE [LARGE SCALE GENOMIC DNA]</scope>
    <source>
        <strain evidence="1 2">GBK3QG-3</strain>
    </source>
</reference>
<gene>
    <name evidence="1" type="ORF">K8U61_16985</name>
</gene>
<dbReference type="RefSeq" id="WP_224124234.1">
    <property type="nucleotide sequence ID" value="NZ_JAIQZJ010000011.1"/>
</dbReference>
<proteinExistence type="predicted"/>
<comment type="caution">
    <text evidence="1">The sequence shown here is derived from an EMBL/GenBank/DDBJ whole genome shotgun (WGS) entry which is preliminary data.</text>
</comment>
<dbReference type="EMBL" id="JAIQZJ010000011">
    <property type="protein sequence ID" value="MBZ5739872.1"/>
    <property type="molecule type" value="Genomic_DNA"/>
</dbReference>
<protein>
    <recommendedName>
        <fullName evidence="3">DUF559 domain-containing protein</fullName>
    </recommendedName>
</protein>
<accession>A0ABS7UH02</accession>
<keyword evidence="2" id="KW-1185">Reference proteome</keyword>
<evidence type="ECO:0000313" key="1">
    <source>
        <dbReference type="EMBL" id="MBZ5739872.1"/>
    </source>
</evidence>
<dbReference type="Proteomes" id="UP000780875">
    <property type="component" value="Unassembled WGS sequence"/>
</dbReference>
<organism evidence="1 2">
    <name type="scientific">Nocardioides mangrovi</name>
    <dbReference type="NCBI Taxonomy" id="2874580"/>
    <lineage>
        <taxon>Bacteria</taxon>
        <taxon>Bacillati</taxon>
        <taxon>Actinomycetota</taxon>
        <taxon>Actinomycetes</taxon>
        <taxon>Propionibacteriales</taxon>
        <taxon>Nocardioidaceae</taxon>
        <taxon>Nocardioides</taxon>
    </lineage>
</organism>
<evidence type="ECO:0000313" key="2">
    <source>
        <dbReference type="Proteomes" id="UP000780875"/>
    </source>
</evidence>